<feature type="non-terminal residue" evidence="2">
    <location>
        <position position="1"/>
    </location>
</feature>
<dbReference type="InterPro" id="IPR000878">
    <property type="entry name" value="4pyrrol_Mease"/>
</dbReference>
<gene>
    <name evidence="2" type="ORF">GNF77_16095</name>
</gene>
<sequence length="163" mass="18643">SDSFDEVYENIAKDIVSKYLDTKEMIYAVPGHPLVAEKSVFNLINLCEEKGIEYTILPAVSFIDAMMDVLKIDPIEGLKGIDAFDMKNQILDKRIGTIITQVYNPLIASEVKLKLLEYYNDDTEIYYVRAAGIVSEESIRKIPIYELDMQDDIDYLTSIYIPK</sequence>
<dbReference type="SUPFAM" id="SSF53790">
    <property type="entry name" value="Tetrapyrrole methylase"/>
    <property type="match status" value="1"/>
</dbReference>
<feature type="non-terminal residue" evidence="2">
    <location>
        <position position="163"/>
    </location>
</feature>
<evidence type="ECO:0000313" key="3">
    <source>
        <dbReference type="Proteomes" id="UP001292368"/>
    </source>
</evidence>
<proteinExistence type="predicted"/>
<evidence type="ECO:0000259" key="1">
    <source>
        <dbReference type="Pfam" id="PF00590"/>
    </source>
</evidence>
<dbReference type="InterPro" id="IPR035996">
    <property type="entry name" value="4pyrrol_Methylase_sf"/>
</dbReference>
<evidence type="ECO:0000313" key="2">
    <source>
        <dbReference type="EMBL" id="MDZ5010393.1"/>
    </source>
</evidence>
<dbReference type="Proteomes" id="UP001292368">
    <property type="component" value="Unassembled WGS sequence"/>
</dbReference>
<reference evidence="2" key="1">
    <citation type="submission" date="2019-11" db="EMBL/GenBank/DDBJ databases">
        <title>Characterization of Clostridium perfringens isolates from swine manure treated agricultural soils.</title>
        <authorList>
            <person name="Wushke S.T."/>
        </authorList>
    </citation>
    <scope>NUCLEOTIDE SEQUENCE</scope>
    <source>
        <strain evidence="2">V2</strain>
    </source>
</reference>
<organism evidence="2 3">
    <name type="scientific">Clostridium perfringens</name>
    <dbReference type="NCBI Taxonomy" id="1502"/>
    <lineage>
        <taxon>Bacteria</taxon>
        <taxon>Bacillati</taxon>
        <taxon>Bacillota</taxon>
        <taxon>Clostridia</taxon>
        <taxon>Eubacteriales</taxon>
        <taxon>Clostridiaceae</taxon>
        <taxon>Clostridium</taxon>
    </lineage>
</organism>
<dbReference type="EMBL" id="WNVM01000335">
    <property type="protein sequence ID" value="MDZ5010393.1"/>
    <property type="molecule type" value="Genomic_DNA"/>
</dbReference>
<dbReference type="InterPro" id="IPR035013">
    <property type="entry name" value="YabN_N"/>
</dbReference>
<dbReference type="AlphaFoldDB" id="A0AAW9IKR4"/>
<name>A0AAW9IKR4_CLOPF</name>
<protein>
    <submittedName>
        <fullName evidence="2">Nucleotide pyrophosphohydrolase</fullName>
    </submittedName>
</protein>
<dbReference type="Pfam" id="PF00590">
    <property type="entry name" value="TP_methylase"/>
    <property type="match status" value="1"/>
</dbReference>
<feature type="domain" description="Tetrapyrrole methylase" evidence="1">
    <location>
        <begin position="4"/>
        <end position="147"/>
    </location>
</feature>
<dbReference type="RefSeq" id="WP_322382246.1">
    <property type="nucleotide sequence ID" value="NZ_WNVM01000335.1"/>
</dbReference>
<dbReference type="CDD" id="cd11723">
    <property type="entry name" value="YabN_N_like"/>
    <property type="match status" value="1"/>
</dbReference>
<accession>A0AAW9IKR4</accession>
<comment type="caution">
    <text evidence="2">The sequence shown here is derived from an EMBL/GenBank/DDBJ whole genome shotgun (WGS) entry which is preliminary data.</text>
</comment>
<dbReference type="GO" id="GO:0008168">
    <property type="term" value="F:methyltransferase activity"/>
    <property type="evidence" value="ECO:0007669"/>
    <property type="project" value="InterPro"/>
</dbReference>